<dbReference type="GeneID" id="95456004"/>
<feature type="transmembrane region" description="Helical" evidence="1">
    <location>
        <begin position="12"/>
        <end position="35"/>
    </location>
</feature>
<proteinExistence type="predicted"/>
<name>A0AAV4KBN0_9ACTN</name>
<sequence length="140" mass="14291">MKTGHRVSLIGAMVLTAGQILLLAMLCFVVVFLVAGGLGPDEPEETGPAPRTPTMIVSFTCGALVIAANAWTGHGLRRAIGGTLPLRTALGRATAVQAVTLAGCLAVGLTPAALTAVPILALLLGCNFTTRERYGRRAAA</sequence>
<reference evidence="2 5" key="1">
    <citation type="journal article" date="2014" name="Int. J. Syst. Evol. Microbiol.">
        <title>Complete genome sequence of Corynebacterium casei LMG S-19264T (=DSM 44701T), isolated from a smear-ripened cheese.</title>
        <authorList>
            <consortium name="US DOE Joint Genome Institute (JGI-PGF)"/>
            <person name="Walter F."/>
            <person name="Albersmeier A."/>
            <person name="Kalinowski J."/>
            <person name="Ruckert C."/>
        </authorList>
    </citation>
    <scope>NUCLEOTIDE SEQUENCE [LARGE SCALE GENOMIC DNA]</scope>
    <source>
        <strain evidence="2 5">JCM 4205</strain>
    </source>
</reference>
<accession>A0AAV4KBN0</accession>
<keyword evidence="1" id="KW-1133">Transmembrane helix</keyword>
<dbReference type="Proteomes" id="UP000642014">
    <property type="component" value="Unassembled WGS sequence"/>
</dbReference>
<organism evidence="2 5">
    <name type="scientific">Streptomyces cinereoruber</name>
    <dbReference type="NCBI Taxonomy" id="67260"/>
    <lineage>
        <taxon>Bacteria</taxon>
        <taxon>Bacillati</taxon>
        <taxon>Actinomycetota</taxon>
        <taxon>Actinomycetes</taxon>
        <taxon>Kitasatosporales</taxon>
        <taxon>Streptomycetaceae</taxon>
        <taxon>Streptomyces</taxon>
    </lineage>
</organism>
<keyword evidence="4" id="KW-1185">Reference proteome</keyword>
<evidence type="ECO:0000313" key="2">
    <source>
        <dbReference type="EMBL" id="GGR09617.1"/>
    </source>
</evidence>
<evidence type="ECO:0000256" key="1">
    <source>
        <dbReference type="SAM" id="Phobius"/>
    </source>
</evidence>
<dbReference type="AlphaFoldDB" id="A0AAV4KBN0"/>
<evidence type="ECO:0008006" key="6">
    <source>
        <dbReference type="Google" id="ProtNLM"/>
    </source>
</evidence>
<feature type="transmembrane region" description="Helical" evidence="1">
    <location>
        <begin position="95"/>
        <end position="124"/>
    </location>
</feature>
<reference evidence="2" key="3">
    <citation type="submission" date="2023-08" db="EMBL/GenBank/DDBJ databases">
        <authorList>
            <person name="Sun Q."/>
            <person name="Ohkuma M."/>
        </authorList>
    </citation>
    <scope>NUCLEOTIDE SEQUENCE</scope>
    <source>
        <strain evidence="2">JCM 4205</strain>
    </source>
</reference>
<reference evidence="3 4" key="2">
    <citation type="submission" date="2017-09" db="EMBL/GenBank/DDBJ databases">
        <authorList>
            <person name="Lee N."/>
            <person name="Cho B.-K."/>
        </authorList>
    </citation>
    <scope>NUCLEOTIDE SEQUENCE [LARGE SCALE GENOMIC DNA]</scope>
    <source>
        <strain evidence="3 4">ATCC 19740</strain>
    </source>
</reference>
<dbReference type="EMBL" id="CP023693">
    <property type="protein sequence ID" value="QEV34119.1"/>
    <property type="molecule type" value="Genomic_DNA"/>
</dbReference>
<dbReference type="RefSeq" id="WP_062753056.1">
    <property type="nucleotide sequence ID" value="NZ_BMSJ01000001.1"/>
</dbReference>
<keyword evidence="1" id="KW-0472">Membrane</keyword>
<evidence type="ECO:0000313" key="5">
    <source>
        <dbReference type="Proteomes" id="UP000642014"/>
    </source>
</evidence>
<feature type="transmembrane region" description="Helical" evidence="1">
    <location>
        <begin position="55"/>
        <end position="74"/>
    </location>
</feature>
<dbReference type="EMBL" id="BMSJ01000001">
    <property type="protein sequence ID" value="GGR09617.1"/>
    <property type="molecule type" value="Genomic_DNA"/>
</dbReference>
<evidence type="ECO:0000313" key="3">
    <source>
        <dbReference type="EMBL" id="QEV34119.1"/>
    </source>
</evidence>
<dbReference type="Proteomes" id="UP000326029">
    <property type="component" value="Chromosome"/>
</dbReference>
<evidence type="ECO:0000313" key="4">
    <source>
        <dbReference type="Proteomes" id="UP000326029"/>
    </source>
</evidence>
<protein>
    <recommendedName>
        <fullName evidence="6">Integral membrane protein</fullName>
    </recommendedName>
</protein>
<gene>
    <name evidence="3" type="ORF">CP977_19775</name>
    <name evidence="2" type="ORF">GCM10010497_09550</name>
</gene>
<keyword evidence="1" id="KW-0812">Transmembrane</keyword>